<dbReference type="Proteomes" id="UP001241110">
    <property type="component" value="Unassembled WGS sequence"/>
</dbReference>
<dbReference type="InterPro" id="IPR007730">
    <property type="entry name" value="SPOR-like_dom"/>
</dbReference>
<dbReference type="InterPro" id="IPR036680">
    <property type="entry name" value="SPOR-like_sf"/>
</dbReference>
<dbReference type="EMBL" id="JASJOS010000023">
    <property type="protein sequence ID" value="MDJ1485797.1"/>
    <property type="molecule type" value="Genomic_DNA"/>
</dbReference>
<dbReference type="Pfam" id="PF18175">
    <property type="entry name" value="HU-CCDC81_bac_2"/>
    <property type="match status" value="1"/>
</dbReference>
<comment type="caution">
    <text evidence="4">The sequence shown here is derived from an EMBL/GenBank/DDBJ whole genome shotgun (WGS) entry which is preliminary data.</text>
</comment>
<feature type="compositionally biased region" description="Polar residues" evidence="1">
    <location>
        <begin position="243"/>
        <end position="253"/>
    </location>
</feature>
<feature type="region of interest" description="Disordered" evidence="1">
    <location>
        <begin position="274"/>
        <end position="304"/>
    </location>
</feature>
<dbReference type="Gene3D" id="3.30.70.1070">
    <property type="entry name" value="Sporulation related repeat"/>
    <property type="match status" value="1"/>
</dbReference>
<dbReference type="RefSeq" id="WP_313988825.1">
    <property type="nucleotide sequence ID" value="NZ_JASJOS010000023.1"/>
</dbReference>
<dbReference type="InterPro" id="IPR040495">
    <property type="entry name" value="HU-CCDC81_bac_1"/>
</dbReference>
<evidence type="ECO:0000313" key="5">
    <source>
        <dbReference type="Proteomes" id="UP001241110"/>
    </source>
</evidence>
<evidence type="ECO:0000313" key="4">
    <source>
        <dbReference type="EMBL" id="MDJ1485797.1"/>
    </source>
</evidence>
<keyword evidence="2" id="KW-1133">Transmembrane helix</keyword>
<feature type="domain" description="SPOR" evidence="3">
    <location>
        <begin position="310"/>
        <end position="387"/>
    </location>
</feature>
<dbReference type="Pfam" id="PF05036">
    <property type="entry name" value="SPOR"/>
    <property type="match status" value="1"/>
</dbReference>
<organism evidence="4 5">
    <name type="scientific">Xanthocytophaga flava</name>
    <dbReference type="NCBI Taxonomy" id="3048013"/>
    <lineage>
        <taxon>Bacteria</taxon>
        <taxon>Pseudomonadati</taxon>
        <taxon>Bacteroidota</taxon>
        <taxon>Cytophagia</taxon>
        <taxon>Cytophagales</taxon>
        <taxon>Rhodocytophagaceae</taxon>
        <taxon>Xanthocytophaga</taxon>
    </lineage>
</organism>
<feature type="compositionally biased region" description="Low complexity" evidence="1">
    <location>
        <begin position="231"/>
        <end position="242"/>
    </location>
</feature>
<evidence type="ECO:0000256" key="2">
    <source>
        <dbReference type="SAM" id="Phobius"/>
    </source>
</evidence>
<evidence type="ECO:0000256" key="1">
    <source>
        <dbReference type="SAM" id="MobiDB-lite"/>
    </source>
</evidence>
<name>A0AAE3QUS6_9BACT</name>
<dbReference type="GO" id="GO:0042834">
    <property type="term" value="F:peptidoglycan binding"/>
    <property type="evidence" value="ECO:0007669"/>
    <property type="project" value="InterPro"/>
</dbReference>
<proteinExistence type="predicted"/>
<feature type="transmembrane region" description="Helical" evidence="2">
    <location>
        <begin position="176"/>
        <end position="198"/>
    </location>
</feature>
<feature type="region of interest" description="Disordered" evidence="1">
    <location>
        <begin position="226"/>
        <end position="253"/>
    </location>
</feature>
<dbReference type="InterPro" id="IPR041268">
    <property type="entry name" value="HU-CCDC81_bac_2"/>
</dbReference>
<sequence>MMIEKYIRQLLFANDCVVIPDFGGFISKYAPATVHPVRHKFMPPSKEIAFNEMLRLNDGLLISHVAVGENVSREQATKLVKDFSDYVRQQIWQNQKYVFDEIGTLSLNPEQKMEFEPINRINYLNAGYGLPEMDFKPIERRTYQPKTRTKDRQPVSYTEETTEGNSKISILRRNKALWYVLGFCTLVALSAFTGYFILVQTGKHNLSTLSPFGTFNKHAKDSVAQAGNNVQSQSQSDSGTTQFPVNTDTATRTMTDWDDTREISTSENAIKSFQEEDSVAEPVTTEEKKVISTKSASNLTENTTKPAPKTVAAVRYYVIVNGFSVSGNADRFKDALVRTGYKHAKVLARGANGLLKVSVADFSNSTDAESKAQEMRKEYPAAWVYEE</sequence>
<dbReference type="PROSITE" id="PS51724">
    <property type="entry name" value="SPOR"/>
    <property type="match status" value="1"/>
</dbReference>
<accession>A0AAE3QUS6</accession>
<evidence type="ECO:0000259" key="3">
    <source>
        <dbReference type="PROSITE" id="PS51724"/>
    </source>
</evidence>
<dbReference type="SUPFAM" id="SSF110997">
    <property type="entry name" value="Sporulation related repeat"/>
    <property type="match status" value="1"/>
</dbReference>
<keyword evidence="2" id="KW-0472">Membrane</keyword>
<dbReference type="Pfam" id="PF18174">
    <property type="entry name" value="HU-CCDC81_bac_1"/>
    <property type="match status" value="1"/>
</dbReference>
<dbReference type="AlphaFoldDB" id="A0AAE3QUS6"/>
<gene>
    <name evidence="4" type="ORF">QNI16_35275</name>
</gene>
<keyword evidence="2" id="KW-0812">Transmembrane</keyword>
<feature type="compositionally biased region" description="Polar residues" evidence="1">
    <location>
        <begin position="292"/>
        <end position="304"/>
    </location>
</feature>
<reference evidence="4" key="1">
    <citation type="submission" date="2023-05" db="EMBL/GenBank/DDBJ databases">
        <authorList>
            <person name="Zhang X."/>
        </authorList>
    </citation>
    <scope>NUCLEOTIDE SEQUENCE</scope>
    <source>
        <strain evidence="4">YF14B1</strain>
    </source>
</reference>
<protein>
    <submittedName>
        <fullName evidence="4">SPOR domain-containing protein</fullName>
    </submittedName>
</protein>